<reference evidence="7" key="1">
    <citation type="submission" date="2023-03" db="EMBL/GenBank/DDBJ databases">
        <title>Stygiobacter electus gen. nov., sp. nov., facultatively anaerobic thermotolerant bacterium of the class Ignavibacteria from a well of Yessentuki mineral water deposit.</title>
        <authorList>
            <person name="Podosokorskaya O.A."/>
            <person name="Elcheninov A.G."/>
            <person name="Petrova N.F."/>
            <person name="Zavarzina D.G."/>
            <person name="Kublanov I.V."/>
            <person name="Merkel A.Y."/>
        </authorList>
    </citation>
    <scope>NUCLEOTIDE SEQUENCE</scope>
    <source>
        <strain evidence="7">09-Me</strain>
    </source>
</reference>
<keyword evidence="5 6" id="KW-0472">Membrane</keyword>
<dbReference type="AlphaFoldDB" id="A0AAE3TF13"/>
<feature type="transmembrane region" description="Helical" evidence="6">
    <location>
        <begin position="42"/>
        <end position="65"/>
    </location>
</feature>
<protein>
    <submittedName>
        <fullName evidence="7">YihY/virulence factor BrkB family protein</fullName>
    </submittedName>
</protein>
<evidence type="ECO:0000256" key="5">
    <source>
        <dbReference type="ARBA" id="ARBA00023136"/>
    </source>
</evidence>
<sequence>MQKVRLLKKISSIVSLDTAKKIIEFVDHYIIELFRRMEKHNLFLAAGGISFSLFLGIIPFILLIFSLLSNIFDQQIIEAQIINVVDQAIPYPAYASYVERIIISRLPQVIQLKATAFWIGIIGLTFTSTWIFSSVRTILNQIFDVKVERGFLYGLLRDIMMVLLMLILVSFATFILPAVNLIYRLTSNTEIIRNLNISAIWNSIVYISSLIIMFGLFFALYYLIPYEKLGKKVAAMSAFWTVFLWEVVRIIFGYYSNYILNSNPFYGAFILIIAVLFWVYYSAILFIIGAEIGQLYRESLNKNQNNFIQNGVLSEN</sequence>
<dbReference type="Pfam" id="PF03631">
    <property type="entry name" value="Virul_fac_BrkB"/>
    <property type="match status" value="1"/>
</dbReference>
<feature type="transmembrane region" description="Helical" evidence="6">
    <location>
        <begin position="264"/>
        <end position="288"/>
    </location>
</feature>
<name>A0AAE3TF13_9BACT</name>
<organism evidence="7 8">
    <name type="scientific">Stygiobacter electus</name>
    <dbReference type="NCBI Taxonomy" id="3032292"/>
    <lineage>
        <taxon>Bacteria</taxon>
        <taxon>Pseudomonadati</taxon>
        <taxon>Ignavibacteriota</taxon>
        <taxon>Ignavibacteria</taxon>
        <taxon>Ignavibacteriales</taxon>
        <taxon>Melioribacteraceae</taxon>
        <taxon>Stygiobacter</taxon>
    </lineage>
</organism>
<feature type="transmembrane region" description="Helical" evidence="6">
    <location>
        <begin position="159"/>
        <end position="183"/>
    </location>
</feature>
<dbReference type="RefSeq" id="WP_321536718.1">
    <property type="nucleotide sequence ID" value="NZ_JARGDL010000022.1"/>
</dbReference>
<comment type="subcellular location">
    <subcellularLocation>
        <location evidence="1">Cell membrane</location>
        <topology evidence="1">Multi-pass membrane protein</topology>
    </subcellularLocation>
</comment>
<keyword evidence="2" id="KW-1003">Cell membrane</keyword>
<dbReference type="PANTHER" id="PTHR30213:SF0">
    <property type="entry name" value="UPF0761 MEMBRANE PROTEIN YIHY"/>
    <property type="match status" value="1"/>
</dbReference>
<dbReference type="NCBIfam" id="TIGR00765">
    <property type="entry name" value="yihY_not_rbn"/>
    <property type="match status" value="1"/>
</dbReference>
<gene>
    <name evidence="7" type="ORF">P0M35_12350</name>
</gene>
<dbReference type="EMBL" id="JARGDL010000022">
    <property type="protein sequence ID" value="MDF1612947.1"/>
    <property type="molecule type" value="Genomic_DNA"/>
</dbReference>
<evidence type="ECO:0000313" key="7">
    <source>
        <dbReference type="EMBL" id="MDF1612947.1"/>
    </source>
</evidence>
<comment type="caution">
    <text evidence="7">The sequence shown here is derived from an EMBL/GenBank/DDBJ whole genome shotgun (WGS) entry which is preliminary data.</text>
</comment>
<accession>A0AAE3TF13</accession>
<evidence type="ECO:0000256" key="3">
    <source>
        <dbReference type="ARBA" id="ARBA00022692"/>
    </source>
</evidence>
<dbReference type="PIRSF" id="PIRSF035875">
    <property type="entry name" value="RNase_BN"/>
    <property type="match status" value="1"/>
</dbReference>
<evidence type="ECO:0000256" key="4">
    <source>
        <dbReference type="ARBA" id="ARBA00022989"/>
    </source>
</evidence>
<evidence type="ECO:0000256" key="2">
    <source>
        <dbReference type="ARBA" id="ARBA00022475"/>
    </source>
</evidence>
<keyword evidence="4 6" id="KW-1133">Transmembrane helix</keyword>
<evidence type="ECO:0000256" key="6">
    <source>
        <dbReference type="SAM" id="Phobius"/>
    </source>
</evidence>
<keyword evidence="3 6" id="KW-0812">Transmembrane</keyword>
<dbReference type="GO" id="GO:0005886">
    <property type="term" value="C:plasma membrane"/>
    <property type="evidence" value="ECO:0007669"/>
    <property type="project" value="UniProtKB-SubCell"/>
</dbReference>
<feature type="transmembrane region" description="Helical" evidence="6">
    <location>
        <begin position="116"/>
        <end position="139"/>
    </location>
</feature>
<proteinExistence type="predicted"/>
<evidence type="ECO:0000256" key="1">
    <source>
        <dbReference type="ARBA" id="ARBA00004651"/>
    </source>
</evidence>
<dbReference type="PANTHER" id="PTHR30213">
    <property type="entry name" value="INNER MEMBRANE PROTEIN YHJD"/>
    <property type="match status" value="1"/>
</dbReference>
<feature type="transmembrane region" description="Helical" evidence="6">
    <location>
        <begin position="203"/>
        <end position="224"/>
    </location>
</feature>
<evidence type="ECO:0000313" key="8">
    <source>
        <dbReference type="Proteomes" id="UP001221302"/>
    </source>
</evidence>
<keyword evidence="8" id="KW-1185">Reference proteome</keyword>
<feature type="transmembrane region" description="Helical" evidence="6">
    <location>
        <begin position="233"/>
        <end position="252"/>
    </location>
</feature>
<dbReference type="Proteomes" id="UP001221302">
    <property type="component" value="Unassembled WGS sequence"/>
</dbReference>
<dbReference type="InterPro" id="IPR017039">
    <property type="entry name" value="Virul_fac_BrkB"/>
</dbReference>